<proteinExistence type="predicted"/>
<dbReference type="CTD" id="36346598"/>
<feature type="region of interest" description="Disordered" evidence="1">
    <location>
        <begin position="1"/>
        <end position="24"/>
    </location>
</feature>
<dbReference type="AlphaFoldDB" id="W6U7B0"/>
<dbReference type="EMBL" id="APAU02000292">
    <property type="protein sequence ID" value="EUB54257.1"/>
    <property type="molecule type" value="Genomic_DNA"/>
</dbReference>
<evidence type="ECO:0000256" key="1">
    <source>
        <dbReference type="SAM" id="MobiDB-lite"/>
    </source>
</evidence>
<name>W6U7B0_ECHGR</name>
<evidence type="ECO:0000313" key="2">
    <source>
        <dbReference type="EMBL" id="EUB54257.1"/>
    </source>
</evidence>
<evidence type="ECO:0000313" key="3">
    <source>
        <dbReference type="Proteomes" id="UP000019149"/>
    </source>
</evidence>
<protein>
    <submittedName>
        <fullName evidence="2">Uncharacterized protein</fullName>
    </submittedName>
</protein>
<sequence>MLKANQEEFDELTNSKYASNAGGGVDVYDKLTRLPEIQSTC</sequence>
<accession>W6U7B0</accession>
<comment type="caution">
    <text evidence="2">The sequence shown here is derived from an EMBL/GenBank/DDBJ whole genome shotgun (WGS) entry which is preliminary data.</text>
</comment>
<organism evidence="2 3">
    <name type="scientific">Echinococcus granulosus</name>
    <name type="common">Hydatid tapeworm</name>
    <dbReference type="NCBI Taxonomy" id="6210"/>
    <lineage>
        <taxon>Eukaryota</taxon>
        <taxon>Metazoa</taxon>
        <taxon>Spiralia</taxon>
        <taxon>Lophotrochozoa</taxon>
        <taxon>Platyhelminthes</taxon>
        <taxon>Cestoda</taxon>
        <taxon>Eucestoda</taxon>
        <taxon>Cyclophyllidea</taxon>
        <taxon>Taeniidae</taxon>
        <taxon>Echinococcus</taxon>
        <taxon>Echinococcus granulosus group</taxon>
    </lineage>
</organism>
<dbReference type="GeneID" id="36346598"/>
<dbReference type="KEGG" id="egl:EGR_10883"/>
<gene>
    <name evidence="2" type="ORF">EGR_10883</name>
</gene>
<dbReference type="RefSeq" id="XP_024345453.1">
    <property type="nucleotide sequence ID" value="XM_024500132.1"/>
</dbReference>
<reference evidence="2 3" key="1">
    <citation type="journal article" date="2013" name="Nat. Genet.">
        <title>The genome of the hydatid tapeworm Echinococcus granulosus.</title>
        <authorList>
            <person name="Zheng H."/>
            <person name="Zhang W."/>
            <person name="Zhang L."/>
            <person name="Zhang Z."/>
            <person name="Li J."/>
            <person name="Lu G."/>
            <person name="Zhu Y."/>
            <person name="Wang Y."/>
            <person name="Huang Y."/>
            <person name="Liu J."/>
            <person name="Kang H."/>
            <person name="Chen J."/>
            <person name="Wang L."/>
            <person name="Chen A."/>
            <person name="Yu S."/>
            <person name="Gao Z."/>
            <person name="Jin L."/>
            <person name="Gu W."/>
            <person name="Wang Z."/>
            <person name="Zhao L."/>
            <person name="Shi B."/>
            <person name="Wen H."/>
            <person name="Lin R."/>
            <person name="Jones M.K."/>
            <person name="Brejova B."/>
            <person name="Vinar T."/>
            <person name="Zhao G."/>
            <person name="McManus D.P."/>
            <person name="Chen Z."/>
            <person name="Zhou Y."/>
            <person name="Wang S."/>
        </authorList>
    </citation>
    <scope>NUCLEOTIDE SEQUENCE [LARGE SCALE GENOMIC DNA]</scope>
</reference>
<dbReference type="Proteomes" id="UP000019149">
    <property type="component" value="Unassembled WGS sequence"/>
</dbReference>
<keyword evidence="3" id="KW-1185">Reference proteome</keyword>